<name>A0A9X3CAM3_9FLAO</name>
<protein>
    <submittedName>
        <fullName evidence="1">Uncharacterized protein</fullName>
    </submittedName>
</protein>
<dbReference type="Proteomes" id="UP001151133">
    <property type="component" value="Unassembled WGS sequence"/>
</dbReference>
<evidence type="ECO:0000313" key="2">
    <source>
        <dbReference type="Proteomes" id="UP001151133"/>
    </source>
</evidence>
<dbReference type="AlphaFoldDB" id="A0A9X3CAM3"/>
<sequence length="885" mass="95625">MKKNTYKKHNYFKIILFVFLFLITFQIRAEYPFSERFKNSTVTGIFFNGTPKDFLTGRAGYNAADGLGYLRLTSNHKYQREVSGLDSYIFPSVSSQTGLKFINNDCFPNQVLNFIVDPIPDSIVTSVNICKGETGSLTVTPTLYVNKVMPAITHTTINAVGIKDSGVSGANGLPKGVSAVWEEDKITIVGTPIVSGVFNYKIPLIGDCGDIYAEGRIVVNSSLDITLIPVSICKGDSKSLSGSITARSVTTFMGLWNTDAGPRAFVPFATKDDMYTCKFSDRGKNVYTATKFTVSVSGVYKFIMEDRSDYNGSAYIYTGDFTPGYCDRGGQWIVGVSNPDRTLNEPEFSANLDPGVEYTLISVLTPYVGDTNMWDYKWTVEPPRGGKFLLDPLIYWYKSKTGGDPIGSGSPFNPVGAKGSGLVNTNTPGTTTYYASDVSDRDSPRVPVDFVIKEDPIAGVPSIKPTLYINKVMPAITHTTINAVGIKDSGVSGANGLPKGVSAVCEEDKITIVGTPIVSGVFNYKIPLIGGCGDIYAEGTIIVNYRRKIDVVPVSMCKGGSDLLSASTTARSVTTFMGLWNLDTDPRAFVPSATKDDMYTCKFYNRGRNPYTATKFTVSVSGVYKFIMEDRSNYSGSAYIFTGDFTPGYCDRGGQWIVGVSNPDQTLNEPEFSANLDPGVEYTLISVLTPHDGETNVWDYKWTVEPPTGGEFLLDPLIYWYKSETGGEHIGSGPSFNPVGVKGSGLVNTNTPGTTTYYVSDGDSPRTPVDFVIKEDVVAGVASSRPILCGNDKLTDITHTTIDAVGIKNDGDNGANGLPDGVQATWEANTITISGNPRELGVYNYKIPLIGGCGNVFAEGRITISEVSGKLQNQVNVSCKGEATG</sequence>
<evidence type="ECO:0000313" key="1">
    <source>
        <dbReference type="EMBL" id="MCV9934631.1"/>
    </source>
</evidence>
<dbReference type="RefSeq" id="WP_264288797.1">
    <property type="nucleotide sequence ID" value="NZ_JAOZEV010000032.1"/>
</dbReference>
<organism evidence="1 2">
    <name type="scientific">Flavobacterium frigoritolerans</name>
    <dbReference type="NCBI Taxonomy" id="2987686"/>
    <lineage>
        <taxon>Bacteria</taxon>
        <taxon>Pseudomonadati</taxon>
        <taxon>Bacteroidota</taxon>
        <taxon>Flavobacteriia</taxon>
        <taxon>Flavobacteriales</taxon>
        <taxon>Flavobacteriaceae</taxon>
        <taxon>Flavobacterium</taxon>
    </lineage>
</organism>
<reference evidence="1" key="1">
    <citation type="submission" date="2022-10" db="EMBL/GenBank/DDBJ databases">
        <title>Two novel species of Flavobacterium.</title>
        <authorList>
            <person name="Liu Q."/>
            <person name="Xin Y.-H."/>
        </authorList>
    </citation>
    <scope>NUCLEOTIDE SEQUENCE</scope>
    <source>
        <strain evidence="1">LS1R47</strain>
    </source>
</reference>
<accession>A0A9X3CAM3</accession>
<proteinExistence type="predicted"/>
<comment type="caution">
    <text evidence="1">The sequence shown here is derived from an EMBL/GenBank/DDBJ whole genome shotgun (WGS) entry which is preliminary data.</text>
</comment>
<feature type="non-terminal residue" evidence="1">
    <location>
        <position position="885"/>
    </location>
</feature>
<keyword evidence="2" id="KW-1185">Reference proteome</keyword>
<gene>
    <name evidence="1" type="ORF">OIU80_20300</name>
</gene>
<dbReference type="EMBL" id="JAOZEV010000032">
    <property type="protein sequence ID" value="MCV9934631.1"/>
    <property type="molecule type" value="Genomic_DNA"/>
</dbReference>